<dbReference type="InterPro" id="IPR032697">
    <property type="entry name" value="SQ_cyclase_N"/>
</dbReference>
<dbReference type="AlphaFoldDB" id="A0A940SKD6"/>
<reference evidence="7" key="1">
    <citation type="submission" date="2021-04" db="EMBL/GenBank/DDBJ databases">
        <title>Genome seq and assembly of Bacillus sp.</title>
        <authorList>
            <person name="Chhetri G."/>
        </authorList>
    </citation>
    <scope>NUCLEOTIDE SEQUENCE</scope>
    <source>
        <strain evidence="7">RG28</strain>
    </source>
</reference>
<evidence type="ECO:0000313" key="7">
    <source>
        <dbReference type="EMBL" id="MBP0726965.1"/>
    </source>
</evidence>
<dbReference type="InterPro" id="IPR006400">
    <property type="entry name" value="Hopene-cyclase"/>
</dbReference>
<evidence type="ECO:0000313" key="8">
    <source>
        <dbReference type="Proteomes" id="UP000682134"/>
    </source>
</evidence>
<comment type="pathway">
    <text evidence="1">Secondary metabolite biosynthesis; hopanoid biosynthesis.</text>
</comment>
<feature type="domain" description="Squalene cyclase N-terminal" evidence="6">
    <location>
        <begin position="16"/>
        <end position="292"/>
    </location>
</feature>
<proteinExistence type="inferred from homology"/>
<dbReference type="Proteomes" id="UP000682134">
    <property type="component" value="Unassembled WGS sequence"/>
</dbReference>
<dbReference type="InterPro" id="IPR008930">
    <property type="entry name" value="Terpenoid_cyclase/PrenylTrfase"/>
</dbReference>
<comment type="similarity">
    <text evidence="2">Belongs to the terpene cyclase/mutase family.</text>
</comment>
<keyword evidence="3" id="KW-0677">Repeat</keyword>
<sequence length="621" mass="71162">MSLFEDVKTNLLHRIEHVRQLQSSNGSWDFCFEGPIITDCFMIMLLRDLKINNEVVIQKIVEKLISLQQPNGSWSIYNDEIEGNLSATIQAYVALLFSGNFSKEHPRLKQAESFILSKGGLNNAHFMTKMMLAIHGYYQYPPYFYFPMSYFLLPTSSPFNLFELSNYARVHLIPMIICINKRFTLKSETIQNLNNLLVDHEQSWFREDRFSFFEWMKQEMKELLKLPVSIHQLGFQTAEKFMLNRIESNGTLYSYASSTFYMIYALLALGYKSSSKIIENAIHGLFSYLHNTEKGIHLQNSPSTVWDTALLSYALQEAGVPYTDPMINSSISYLKDRQHVRKGDWSVHAKNLETGGWGFSDVNHFIPDNDDTSASLRAIHRQAQHDLTTYDSWERGYKWLMGMQNKDGGWGAFEKNVSNKWLTHLPLESATDAIIDPSTADLTGRVLEFLGNFAGLHKENPKIKAAIHWLLKHQEKNGSWYGRWGVCYLYGTWAAVTGLRAVGLPAEHPSLQKSLDWLISIQRQDGGYGESCRSSEVESYVDLPFSTPSQTAWAIDTLLTLLPKDHPVIEKGIVFLLNQHMLDDQSNNYPTGLGLPGNFYTHYHSYQHVFPILALGHYLKK</sequence>
<feature type="domain" description="Squalene cyclase C-terminal" evidence="5">
    <location>
        <begin position="303"/>
        <end position="619"/>
    </location>
</feature>
<evidence type="ECO:0000259" key="6">
    <source>
        <dbReference type="Pfam" id="PF13249"/>
    </source>
</evidence>
<dbReference type="InterPro" id="IPR032696">
    <property type="entry name" value="SQ_cyclase_C"/>
</dbReference>
<dbReference type="EC" id="5.4.99.17" evidence="7"/>
<dbReference type="Pfam" id="PF13243">
    <property type="entry name" value="SQHop_cyclase_C"/>
    <property type="match status" value="1"/>
</dbReference>
<dbReference type="EMBL" id="JAGIYQ010000017">
    <property type="protein sequence ID" value="MBP0726965.1"/>
    <property type="molecule type" value="Genomic_DNA"/>
</dbReference>
<dbReference type="PANTHER" id="PTHR11764">
    <property type="entry name" value="TERPENE CYCLASE/MUTASE FAMILY MEMBER"/>
    <property type="match status" value="1"/>
</dbReference>
<evidence type="ECO:0000259" key="5">
    <source>
        <dbReference type="Pfam" id="PF13243"/>
    </source>
</evidence>
<gene>
    <name evidence="7" type="primary">shc</name>
    <name evidence="7" type="ORF">J5Y03_17545</name>
</gene>
<evidence type="ECO:0000256" key="1">
    <source>
        <dbReference type="ARBA" id="ARBA00004999"/>
    </source>
</evidence>
<evidence type="ECO:0000256" key="2">
    <source>
        <dbReference type="ARBA" id="ARBA00009755"/>
    </source>
</evidence>
<evidence type="ECO:0000256" key="4">
    <source>
        <dbReference type="ARBA" id="ARBA00023235"/>
    </source>
</evidence>
<dbReference type="Gene3D" id="1.50.10.20">
    <property type="match status" value="2"/>
</dbReference>
<dbReference type="SUPFAM" id="SSF48239">
    <property type="entry name" value="Terpenoid cyclases/Protein prenyltransferases"/>
    <property type="match status" value="2"/>
</dbReference>
<dbReference type="NCBIfam" id="TIGR01507">
    <property type="entry name" value="hopene_cyclase"/>
    <property type="match status" value="1"/>
</dbReference>
<dbReference type="GO" id="GO:0051007">
    <property type="term" value="F:squalene-hopene cyclase activity"/>
    <property type="evidence" value="ECO:0007669"/>
    <property type="project" value="UniProtKB-EC"/>
</dbReference>
<dbReference type="Pfam" id="PF13249">
    <property type="entry name" value="SQHop_cyclase_N"/>
    <property type="match status" value="1"/>
</dbReference>
<dbReference type="GO" id="GO:0016104">
    <property type="term" value="P:triterpenoid biosynthetic process"/>
    <property type="evidence" value="ECO:0007669"/>
    <property type="project" value="InterPro"/>
</dbReference>
<keyword evidence="4 7" id="KW-0413">Isomerase</keyword>
<dbReference type="PANTHER" id="PTHR11764:SF20">
    <property type="entry name" value="LANOSTEROL SYNTHASE"/>
    <property type="match status" value="1"/>
</dbReference>
<keyword evidence="8" id="KW-1185">Reference proteome</keyword>
<dbReference type="GO" id="GO:0005811">
    <property type="term" value="C:lipid droplet"/>
    <property type="evidence" value="ECO:0007669"/>
    <property type="project" value="InterPro"/>
</dbReference>
<name>A0A940SKD6_9BACI</name>
<comment type="caution">
    <text evidence="7">The sequence shown here is derived from an EMBL/GenBank/DDBJ whole genome shotgun (WGS) entry which is preliminary data.</text>
</comment>
<organism evidence="7 8">
    <name type="scientific">Gottfriedia endophytica</name>
    <dbReference type="NCBI Taxonomy" id="2820819"/>
    <lineage>
        <taxon>Bacteria</taxon>
        <taxon>Bacillati</taxon>
        <taxon>Bacillota</taxon>
        <taxon>Bacilli</taxon>
        <taxon>Bacillales</taxon>
        <taxon>Bacillaceae</taxon>
        <taxon>Gottfriedia</taxon>
    </lineage>
</organism>
<dbReference type="SFLD" id="SFLDG01016">
    <property type="entry name" value="Prenyltransferase_Like_2"/>
    <property type="match status" value="1"/>
</dbReference>
<evidence type="ECO:0000256" key="3">
    <source>
        <dbReference type="ARBA" id="ARBA00022737"/>
    </source>
</evidence>
<dbReference type="InterPro" id="IPR018333">
    <property type="entry name" value="Squalene_cyclase"/>
</dbReference>
<protein>
    <submittedName>
        <fullName evidence="7">Squalene--hopene cyclase</fullName>
        <ecNumber evidence="7">5.4.99.17</ecNumber>
    </submittedName>
</protein>
<dbReference type="NCBIfam" id="TIGR01787">
    <property type="entry name" value="squalene_cyclas"/>
    <property type="match status" value="1"/>
</dbReference>
<dbReference type="RefSeq" id="WP_209407307.1">
    <property type="nucleotide sequence ID" value="NZ_JAGIYQ010000017.1"/>
</dbReference>
<accession>A0A940SKD6</accession>